<dbReference type="PANTHER" id="PTHR43479">
    <property type="entry name" value="ACREF/ENVCD OPERON REPRESSOR-RELATED"/>
    <property type="match status" value="1"/>
</dbReference>
<evidence type="ECO:0000256" key="2">
    <source>
        <dbReference type="PROSITE-ProRule" id="PRU00335"/>
    </source>
</evidence>
<dbReference type="InterPro" id="IPR001647">
    <property type="entry name" value="HTH_TetR"/>
</dbReference>
<dbReference type="Gene3D" id="1.10.357.10">
    <property type="entry name" value="Tetracycline Repressor, domain 2"/>
    <property type="match status" value="1"/>
</dbReference>
<name>A0ABY7AIA8_9FIRM</name>
<organism evidence="4 5">
    <name type="scientific">Lacrimispora xylanolytica</name>
    <dbReference type="NCBI Taxonomy" id="29375"/>
    <lineage>
        <taxon>Bacteria</taxon>
        <taxon>Bacillati</taxon>
        <taxon>Bacillota</taxon>
        <taxon>Clostridia</taxon>
        <taxon>Lachnospirales</taxon>
        <taxon>Lachnospiraceae</taxon>
        <taxon>Lacrimispora</taxon>
    </lineage>
</organism>
<evidence type="ECO:0000256" key="1">
    <source>
        <dbReference type="ARBA" id="ARBA00023125"/>
    </source>
</evidence>
<keyword evidence="1 2" id="KW-0238">DNA-binding</keyword>
<evidence type="ECO:0000259" key="3">
    <source>
        <dbReference type="PROSITE" id="PS50977"/>
    </source>
</evidence>
<accession>A0ABY7AIA8</accession>
<feature type="DNA-binding region" description="H-T-H motif" evidence="2">
    <location>
        <begin position="31"/>
        <end position="50"/>
    </location>
</feature>
<dbReference type="InterPro" id="IPR050624">
    <property type="entry name" value="HTH-type_Tx_Regulator"/>
</dbReference>
<protein>
    <submittedName>
        <fullName evidence="4">TetR/AcrR family transcriptional regulator</fullName>
    </submittedName>
</protein>
<dbReference type="Pfam" id="PF00440">
    <property type="entry name" value="TetR_N"/>
    <property type="match status" value="1"/>
</dbReference>
<proteinExistence type="predicted"/>
<dbReference type="RefSeq" id="WP_024836667.1">
    <property type="nucleotide sequence ID" value="NZ_CP113524.1"/>
</dbReference>
<dbReference type="EMBL" id="CP113524">
    <property type="protein sequence ID" value="WAJ25221.1"/>
    <property type="molecule type" value="Genomic_DNA"/>
</dbReference>
<dbReference type="SUPFAM" id="SSF46689">
    <property type="entry name" value="Homeodomain-like"/>
    <property type="match status" value="1"/>
</dbReference>
<dbReference type="Proteomes" id="UP001163115">
    <property type="component" value="Chromosome"/>
</dbReference>
<dbReference type="PROSITE" id="PS50977">
    <property type="entry name" value="HTH_TETR_2"/>
    <property type="match status" value="1"/>
</dbReference>
<evidence type="ECO:0000313" key="5">
    <source>
        <dbReference type="Proteomes" id="UP001163115"/>
    </source>
</evidence>
<feature type="domain" description="HTH tetR-type" evidence="3">
    <location>
        <begin position="8"/>
        <end position="68"/>
    </location>
</feature>
<dbReference type="InterPro" id="IPR009057">
    <property type="entry name" value="Homeodomain-like_sf"/>
</dbReference>
<dbReference type="InterPro" id="IPR023772">
    <property type="entry name" value="DNA-bd_HTH_TetR-type_CS"/>
</dbReference>
<keyword evidence="5" id="KW-1185">Reference proteome</keyword>
<gene>
    <name evidence="4" type="ORF">OW255_06865</name>
</gene>
<reference evidence="4" key="1">
    <citation type="submission" date="2022-11" db="EMBL/GenBank/DDBJ databases">
        <title>Lacrimispora xylanolytica sy1, complete genome.</title>
        <authorList>
            <person name="Choi S."/>
        </authorList>
    </citation>
    <scope>NUCLEOTIDE SEQUENCE</scope>
    <source>
        <strain evidence="4">Sy1</strain>
    </source>
</reference>
<evidence type="ECO:0000313" key="4">
    <source>
        <dbReference type="EMBL" id="WAJ25221.1"/>
    </source>
</evidence>
<dbReference type="PRINTS" id="PR00455">
    <property type="entry name" value="HTHTETR"/>
</dbReference>
<dbReference type="PANTHER" id="PTHR43479:SF11">
    <property type="entry name" value="ACREF_ENVCD OPERON REPRESSOR-RELATED"/>
    <property type="match status" value="1"/>
</dbReference>
<sequence>MSRIVKASITKQKITTTATVLFSQKGFENTTMMDIMKSTGLSKGALYHHFNSKQEIMEYIIAQRKEAIKILFERLVENRDLNSVEKIDLLVRELQRDDTLFNLTQNHWAEKVPYALLDTLRNSINVLSKYVEEIIRQGNASSEFNCRYPKEVAEIFILLFDIWLDPIIVNSTYIEVYHRIQFIVTMLQKFETPLISETSEKIIKERLKEYYEQ</sequence>
<dbReference type="PROSITE" id="PS01081">
    <property type="entry name" value="HTH_TETR_1"/>
    <property type="match status" value="1"/>
</dbReference>